<dbReference type="Pfam" id="PF22817">
    <property type="entry name" value="ApeP-like"/>
    <property type="match status" value="1"/>
</dbReference>
<reference evidence="2" key="1">
    <citation type="submission" date="2016-09" db="EMBL/GenBank/DDBJ databases">
        <authorList>
            <person name="Varghese N."/>
            <person name="Submissions S."/>
        </authorList>
    </citation>
    <scope>NUCLEOTIDE SEQUENCE [LARGE SCALE GENOMIC DNA]</scope>
    <source>
        <strain evidence="2">ANC 4466</strain>
    </source>
</reference>
<evidence type="ECO:0000313" key="2">
    <source>
        <dbReference type="Proteomes" id="UP000219042"/>
    </source>
</evidence>
<dbReference type="PIRSF" id="PIRSF020565">
    <property type="entry name" value="3Ho_Ac_ACP_DH_prd"/>
    <property type="match status" value="1"/>
</dbReference>
<dbReference type="AlphaFoldDB" id="A0A240E4W7"/>
<dbReference type="InterPro" id="IPR016776">
    <property type="entry name" value="ApeP-like_dehydratase"/>
</dbReference>
<organism evidence="1 2">
    <name type="scientific">Acinetobacter puyangensis</name>
    <dbReference type="NCBI Taxonomy" id="1096779"/>
    <lineage>
        <taxon>Bacteria</taxon>
        <taxon>Pseudomonadati</taxon>
        <taxon>Pseudomonadota</taxon>
        <taxon>Gammaproteobacteria</taxon>
        <taxon>Moraxellales</taxon>
        <taxon>Moraxellaceae</taxon>
        <taxon>Acinetobacter</taxon>
    </lineage>
</organism>
<dbReference type="SUPFAM" id="SSF54637">
    <property type="entry name" value="Thioesterase/thiol ester dehydrase-isomerase"/>
    <property type="match status" value="1"/>
</dbReference>
<evidence type="ECO:0000313" key="1">
    <source>
        <dbReference type="EMBL" id="SNX43249.1"/>
    </source>
</evidence>
<sequence>MSQAAIDFIPHQMPMVFIDELLAADEQHAVAKLTVRPELMFCEAEGLPTWTAIELMAQTISMYAGVQGRLHGLPPKIGFLLGTRKMRLPMPYFPLRGEIYIRVTKNYMHDNLAVFDCELTSGSHTITATLSVYEPDDVGVIEEYVN</sequence>
<keyword evidence="2" id="KW-1185">Reference proteome</keyword>
<dbReference type="EMBL" id="OANT01000001">
    <property type="protein sequence ID" value="SNX43249.1"/>
    <property type="molecule type" value="Genomic_DNA"/>
</dbReference>
<dbReference type="Proteomes" id="UP000219042">
    <property type="component" value="Unassembled WGS sequence"/>
</dbReference>
<proteinExistence type="predicted"/>
<dbReference type="InterPro" id="IPR029069">
    <property type="entry name" value="HotDog_dom_sf"/>
</dbReference>
<name>A0A240E4W7_9GAMM</name>
<dbReference type="OrthoDB" id="9800188at2"/>
<dbReference type="Gene3D" id="3.10.129.10">
    <property type="entry name" value="Hotdog Thioesterase"/>
    <property type="match status" value="1"/>
</dbReference>
<accession>A0A240E4W7</accession>
<protein>
    <submittedName>
        <fullName evidence="1">Predicted 3-hydroxylacyl-ACP dehydratase, HotDog domain</fullName>
    </submittedName>
</protein>
<dbReference type="RefSeq" id="WP_097077565.1">
    <property type="nucleotide sequence ID" value="NZ_BAABHT010000020.1"/>
</dbReference>
<gene>
    <name evidence="1" type="ORF">SAMN05421731_101284</name>
</gene>